<evidence type="ECO:0000313" key="3">
    <source>
        <dbReference type="Proteomes" id="UP000015241"/>
    </source>
</evidence>
<name>S8FFZ8_FOMSC</name>
<gene>
    <name evidence="2" type="ORF">FOMPIDRAFT_1049682</name>
</gene>
<dbReference type="InParanoid" id="S8FFZ8"/>
<dbReference type="AlphaFoldDB" id="S8FFZ8"/>
<feature type="compositionally biased region" description="Acidic residues" evidence="1">
    <location>
        <begin position="80"/>
        <end position="104"/>
    </location>
</feature>
<dbReference type="HOGENOM" id="CLU_1635436_0_0_1"/>
<proteinExistence type="predicted"/>
<evidence type="ECO:0000313" key="2">
    <source>
        <dbReference type="EMBL" id="EPT00361.1"/>
    </source>
</evidence>
<dbReference type="EMBL" id="KE504149">
    <property type="protein sequence ID" value="EPT00361.1"/>
    <property type="molecule type" value="Genomic_DNA"/>
</dbReference>
<dbReference type="Proteomes" id="UP000015241">
    <property type="component" value="Unassembled WGS sequence"/>
</dbReference>
<feature type="region of interest" description="Disordered" evidence="1">
    <location>
        <begin position="1"/>
        <end position="30"/>
    </location>
</feature>
<feature type="region of interest" description="Disordered" evidence="1">
    <location>
        <begin position="55"/>
        <end position="111"/>
    </location>
</feature>
<reference evidence="2 3" key="1">
    <citation type="journal article" date="2012" name="Science">
        <title>The Paleozoic origin of enzymatic lignin decomposition reconstructed from 31 fungal genomes.</title>
        <authorList>
            <person name="Floudas D."/>
            <person name="Binder M."/>
            <person name="Riley R."/>
            <person name="Barry K."/>
            <person name="Blanchette R.A."/>
            <person name="Henrissat B."/>
            <person name="Martinez A.T."/>
            <person name="Otillar R."/>
            <person name="Spatafora J.W."/>
            <person name="Yadav J.S."/>
            <person name="Aerts A."/>
            <person name="Benoit I."/>
            <person name="Boyd A."/>
            <person name="Carlson A."/>
            <person name="Copeland A."/>
            <person name="Coutinho P.M."/>
            <person name="de Vries R.P."/>
            <person name="Ferreira P."/>
            <person name="Findley K."/>
            <person name="Foster B."/>
            <person name="Gaskell J."/>
            <person name="Glotzer D."/>
            <person name="Gorecki P."/>
            <person name="Heitman J."/>
            <person name="Hesse C."/>
            <person name="Hori C."/>
            <person name="Igarashi K."/>
            <person name="Jurgens J.A."/>
            <person name="Kallen N."/>
            <person name="Kersten P."/>
            <person name="Kohler A."/>
            <person name="Kuees U."/>
            <person name="Kumar T.K.A."/>
            <person name="Kuo A."/>
            <person name="LaButti K."/>
            <person name="Larrondo L.F."/>
            <person name="Lindquist E."/>
            <person name="Ling A."/>
            <person name="Lombard V."/>
            <person name="Lucas S."/>
            <person name="Lundell T."/>
            <person name="Martin R."/>
            <person name="McLaughlin D.J."/>
            <person name="Morgenstern I."/>
            <person name="Morin E."/>
            <person name="Murat C."/>
            <person name="Nagy L.G."/>
            <person name="Nolan M."/>
            <person name="Ohm R.A."/>
            <person name="Patyshakuliyeva A."/>
            <person name="Rokas A."/>
            <person name="Ruiz-Duenas F.J."/>
            <person name="Sabat G."/>
            <person name="Salamov A."/>
            <person name="Samejima M."/>
            <person name="Schmutz J."/>
            <person name="Slot J.C."/>
            <person name="St John F."/>
            <person name="Stenlid J."/>
            <person name="Sun H."/>
            <person name="Sun S."/>
            <person name="Syed K."/>
            <person name="Tsang A."/>
            <person name="Wiebenga A."/>
            <person name="Young D."/>
            <person name="Pisabarro A."/>
            <person name="Eastwood D.C."/>
            <person name="Martin F."/>
            <person name="Cullen D."/>
            <person name="Grigoriev I.V."/>
            <person name="Hibbett D.S."/>
        </authorList>
    </citation>
    <scope>NUCLEOTIDE SEQUENCE</scope>
    <source>
        <strain evidence="3">FP-58527</strain>
    </source>
</reference>
<accession>S8FFZ8</accession>
<sequence length="162" mass="17751">MWSTIADAKTHPPRLPQIQTNQTHTPRSECANRLPTILGTEEGITALAEFIEQSGAFTKTGERGRDEKRVDTPQATAPPPDDEDGADSDDSEVGEVEHSDDEDELKTVPPLSRKVFFGSAYGRLKTNDKRRPLHGDRTRTHISYYPPNTLVYAGGNPGLGPA</sequence>
<keyword evidence="3" id="KW-1185">Reference proteome</keyword>
<feature type="compositionally biased region" description="Basic and acidic residues" evidence="1">
    <location>
        <begin position="60"/>
        <end position="71"/>
    </location>
</feature>
<organism evidence="2 3">
    <name type="scientific">Fomitopsis schrenkii</name>
    <name type="common">Brown rot fungus</name>
    <dbReference type="NCBI Taxonomy" id="2126942"/>
    <lineage>
        <taxon>Eukaryota</taxon>
        <taxon>Fungi</taxon>
        <taxon>Dikarya</taxon>
        <taxon>Basidiomycota</taxon>
        <taxon>Agaricomycotina</taxon>
        <taxon>Agaricomycetes</taxon>
        <taxon>Polyporales</taxon>
        <taxon>Fomitopsis</taxon>
    </lineage>
</organism>
<evidence type="ECO:0000256" key="1">
    <source>
        <dbReference type="SAM" id="MobiDB-lite"/>
    </source>
</evidence>
<protein>
    <submittedName>
        <fullName evidence="2">Uncharacterized protein</fullName>
    </submittedName>
</protein>